<feature type="transmembrane region" description="Helical" evidence="6">
    <location>
        <begin position="39"/>
        <end position="60"/>
    </location>
</feature>
<dbReference type="InterPro" id="IPR001851">
    <property type="entry name" value="ABC_transp_permease"/>
</dbReference>
<evidence type="ECO:0000313" key="7">
    <source>
        <dbReference type="EMBL" id="HGY10437.1"/>
    </source>
</evidence>
<protein>
    <submittedName>
        <fullName evidence="7">ABC transporter permease</fullName>
    </submittedName>
</protein>
<dbReference type="CDD" id="cd06579">
    <property type="entry name" value="TM_PBP1_transp_AraH_like"/>
    <property type="match status" value="1"/>
</dbReference>
<feature type="transmembrane region" description="Helical" evidence="6">
    <location>
        <begin position="90"/>
        <end position="110"/>
    </location>
</feature>
<dbReference type="EMBL" id="DRPZ01000261">
    <property type="protein sequence ID" value="HGY10437.1"/>
    <property type="molecule type" value="Genomic_DNA"/>
</dbReference>
<keyword evidence="3 6" id="KW-0812">Transmembrane</keyword>
<evidence type="ECO:0000256" key="1">
    <source>
        <dbReference type="ARBA" id="ARBA00004651"/>
    </source>
</evidence>
<dbReference type="AlphaFoldDB" id="A0A7C4ZI42"/>
<comment type="caution">
    <text evidence="7">The sequence shown here is derived from an EMBL/GenBank/DDBJ whole genome shotgun (WGS) entry which is preliminary data.</text>
</comment>
<sequence length="315" mass="32838">MKLNKSLLSSSEFIVFLGLVAVGAFFAFTSPVFLTKFNLLNILLQSSIQGIIAIGMTFVILTAGIDLSVGSVVALSGVLMALMLHGGVPVWAVILINLAFGVAVGVFHGFSITKIGMAPFIVTLATMAMARGLTMVFSDGKTIFDFPPAFEFFGAGQIGPISVAVIIFLLYALLAEVVLRSTVLGRNIYAVGSNIKAAALSGIRTHWVLYFVYVVSGVSCAIAGLVLTGRLGAAMPTAAMGYELDAIAAVIIGGASLMGGKGTIVGTIIGVLLIGVINNGMNLLNVPPFWQSFLKGAVIFLAVMIDSLKNRPSEV</sequence>
<keyword evidence="5 6" id="KW-0472">Membrane</keyword>
<dbReference type="GO" id="GO:0022857">
    <property type="term" value="F:transmembrane transporter activity"/>
    <property type="evidence" value="ECO:0007669"/>
    <property type="project" value="InterPro"/>
</dbReference>
<feature type="transmembrane region" description="Helical" evidence="6">
    <location>
        <begin position="289"/>
        <end position="308"/>
    </location>
</feature>
<feature type="transmembrane region" description="Helical" evidence="6">
    <location>
        <begin position="117"/>
        <end position="138"/>
    </location>
</feature>
<proteinExistence type="predicted"/>
<dbReference type="Pfam" id="PF02653">
    <property type="entry name" value="BPD_transp_2"/>
    <property type="match status" value="1"/>
</dbReference>
<evidence type="ECO:0000256" key="4">
    <source>
        <dbReference type="ARBA" id="ARBA00022989"/>
    </source>
</evidence>
<reference evidence="7" key="1">
    <citation type="journal article" date="2020" name="mSystems">
        <title>Genome- and Community-Level Interaction Insights into Carbon Utilization and Element Cycling Functions of Hydrothermarchaeota in Hydrothermal Sediment.</title>
        <authorList>
            <person name="Zhou Z."/>
            <person name="Liu Y."/>
            <person name="Xu W."/>
            <person name="Pan J."/>
            <person name="Luo Z.H."/>
            <person name="Li M."/>
        </authorList>
    </citation>
    <scope>NUCLEOTIDE SEQUENCE [LARGE SCALE GENOMIC DNA]</scope>
    <source>
        <strain evidence="7">HyVt-570</strain>
    </source>
</reference>
<dbReference type="PANTHER" id="PTHR32196">
    <property type="entry name" value="ABC TRANSPORTER PERMEASE PROTEIN YPHD-RELATED-RELATED"/>
    <property type="match status" value="1"/>
</dbReference>
<evidence type="ECO:0000256" key="3">
    <source>
        <dbReference type="ARBA" id="ARBA00022692"/>
    </source>
</evidence>
<name>A0A7C4ZI42_9DEIN</name>
<evidence type="ECO:0000256" key="5">
    <source>
        <dbReference type="ARBA" id="ARBA00023136"/>
    </source>
</evidence>
<organism evidence="7">
    <name type="scientific">Oceanithermus profundus</name>
    <dbReference type="NCBI Taxonomy" id="187137"/>
    <lineage>
        <taxon>Bacteria</taxon>
        <taxon>Thermotogati</taxon>
        <taxon>Deinococcota</taxon>
        <taxon>Deinococci</taxon>
        <taxon>Thermales</taxon>
        <taxon>Thermaceae</taxon>
        <taxon>Oceanithermus</taxon>
    </lineage>
</organism>
<comment type="subcellular location">
    <subcellularLocation>
        <location evidence="1">Cell membrane</location>
        <topology evidence="1">Multi-pass membrane protein</topology>
    </subcellularLocation>
</comment>
<accession>A0A7C4ZI42</accession>
<gene>
    <name evidence="7" type="ORF">ENK37_10390</name>
</gene>
<evidence type="ECO:0000256" key="6">
    <source>
        <dbReference type="SAM" id="Phobius"/>
    </source>
</evidence>
<keyword evidence="4 6" id="KW-1133">Transmembrane helix</keyword>
<evidence type="ECO:0000256" key="2">
    <source>
        <dbReference type="ARBA" id="ARBA00022475"/>
    </source>
</evidence>
<dbReference type="GO" id="GO:0005886">
    <property type="term" value="C:plasma membrane"/>
    <property type="evidence" value="ECO:0007669"/>
    <property type="project" value="UniProtKB-SubCell"/>
</dbReference>
<feature type="transmembrane region" description="Helical" evidence="6">
    <location>
        <begin position="207"/>
        <end position="227"/>
    </location>
</feature>
<keyword evidence="2" id="KW-1003">Cell membrane</keyword>
<feature type="transmembrane region" description="Helical" evidence="6">
    <location>
        <begin position="67"/>
        <end position="84"/>
    </location>
</feature>
<feature type="transmembrane region" description="Helical" evidence="6">
    <location>
        <begin position="239"/>
        <end position="257"/>
    </location>
</feature>
<feature type="transmembrane region" description="Helical" evidence="6">
    <location>
        <begin position="12"/>
        <end position="33"/>
    </location>
</feature>
<feature type="transmembrane region" description="Helical" evidence="6">
    <location>
        <begin position="158"/>
        <end position="179"/>
    </location>
</feature>
<dbReference type="Proteomes" id="UP000885759">
    <property type="component" value="Unassembled WGS sequence"/>
</dbReference>